<evidence type="ECO:0000256" key="4">
    <source>
        <dbReference type="ARBA" id="ARBA00023128"/>
    </source>
</evidence>
<protein>
    <recommendedName>
        <fullName evidence="7">Large ribosomal subunit protein mL45</fullName>
    </recommendedName>
    <alternativeName>
        <fullName evidence="8">39S ribosomal protein L45, mitochondrial</fullName>
    </alternativeName>
</protein>
<evidence type="ECO:0000256" key="8">
    <source>
        <dbReference type="ARBA" id="ARBA00043031"/>
    </source>
</evidence>
<keyword evidence="4" id="KW-0496">Mitochondrion</keyword>
<dbReference type="GO" id="GO:1990904">
    <property type="term" value="C:ribonucleoprotein complex"/>
    <property type="evidence" value="ECO:0007669"/>
    <property type="project" value="UniProtKB-KW"/>
</dbReference>
<name>C1MS68_MICPC</name>
<evidence type="ECO:0000313" key="12">
    <source>
        <dbReference type="Proteomes" id="UP000001876"/>
    </source>
</evidence>
<sequence>MTAARHLRRLAGAAIAASSPHRAALSRGAGAHRAPLAATAAERAATAGPAGPAPRIASTLLQQSRSASQSSSVPQTQRGVTAPSAMSAMQGKPLRMYMVSPDLLVDPYRPNRAWPSLRSLATRRGWKRLWRVVTRPMHELHALSMCTKMIKSGANGKSQAFTKEGFLDTAKEVYAEVNELIARGDHAKLRHLCSGSAASHVKREDKARSQGGWDRVEWKLLEHVQTPRVLQARLCSPAGDPAVSWAQFTVQFKTRETFAAYDKRGNLVAGDPEEVLVVEDAWVLEHGVGESNSKKNARWRLAARLHFPDGDGYGAGTSVVAGEEGVDADYITSPK</sequence>
<evidence type="ECO:0000259" key="10">
    <source>
        <dbReference type="SMART" id="SM00978"/>
    </source>
</evidence>
<comment type="similarity">
    <text evidence="6">Belongs to the mitochondrion-specific ribosomal protein mL45 family.</text>
</comment>
<evidence type="ECO:0000256" key="6">
    <source>
        <dbReference type="ARBA" id="ARBA00038073"/>
    </source>
</evidence>
<dbReference type="OrthoDB" id="19619at2759"/>
<dbReference type="SUPFAM" id="SSF54427">
    <property type="entry name" value="NTF2-like"/>
    <property type="match status" value="1"/>
</dbReference>
<keyword evidence="3" id="KW-0689">Ribosomal protein</keyword>
<dbReference type="GO" id="GO:0005840">
    <property type="term" value="C:ribosome"/>
    <property type="evidence" value="ECO:0007669"/>
    <property type="project" value="UniProtKB-KW"/>
</dbReference>
<dbReference type="InterPro" id="IPR051975">
    <property type="entry name" value="mtLSU_mL45"/>
</dbReference>
<evidence type="ECO:0000256" key="2">
    <source>
        <dbReference type="ARBA" id="ARBA00022946"/>
    </source>
</evidence>
<dbReference type="PANTHER" id="PTHR28554">
    <property type="entry name" value="39S RIBOSOMAL PROTEIN L45, MITOCHONDRIAL"/>
    <property type="match status" value="1"/>
</dbReference>
<dbReference type="SMART" id="SM00978">
    <property type="entry name" value="Tim44"/>
    <property type="match status" value="1"/>
</dbReference>
<dbReference type="STRING" id="564608.C1MS68"/>
<dbReference type="Gene3D" id="3.10.450.240">
    <property type="match status" value="1"/>
</dbReference>
<keyword evidence="5" id="KW-0687">Ribonucleoprotein</keyword>
<keyword evidence="2" id="KW-0809">Transit peptide</keyword>
<dbReference type="EMBL" id="GG663739">
    <property type="protein sequence ID" value="EEH57088.1"/>
    <property type="molecule type" value="Genomic_DNA"/>
</dbReference>
<proteinExistence type="inferred from homology"/>
<dbReference type="GeneID" id="9684434"/>
<evidence type="ECO:0000256" key="3">
    <source>
        <dbReference type="ARBA" id="ARBA00022980"/>
    </source>
</evidence>
<evidence type="ECO:0000256" key="5">
    <source>
        <dbReference type="ARBA" id="ARBA00023274"/>
    </source>
</evidence>
<dbReference type="AlphaFoldDB" id="C1MS68"/>
<dbReference type="eggNOG" id="KOG4599">
    <property type="taxonomic scope" value="Eukaryota"/>
</dbReference>
<dbReference type="KEGG" id="mpp:MICPUCDRAFT_68369"/>
<dbReference type="OMA" id="IVWEIRD"/>
<organism evidence="12">
    <name type="scientific">Micromonas pusilla (strain CCMP1545)</name>
    <name type="common">Picoplanktonic green alga</name>
    <dbReference type="NCBI Taxonomy" id="564608"/>
    <lineage>
        <taxon>Eukaryota</taxon>
        <taxon>Viridiplantae</taxon>
        <taxon>Chlorophyta</taxon>
        <taxon>Mamiellophyceae</taxon>
        <taxon>Mamiellales</taxon>
        <taxon>Mamiellaceae</taxon>
        <taxon>Micromonas</taxon>
    </lineage>
</organism>
<evidence type="ECO:0000256" key="9">
    <source>
        <dbReference type="SAM" id="MobiDB-lite"/>
    </source>
</evidence>
<dbReference type="PANTHER" id="PTHR28554:SF1">
    <property type="entry name" value="LARGE RIBOSOMAL SUBUNIT PROTEIN ML45"/>
    <property type="match status" value="1"/>
</dbReference>
<evidence type="ECO:0000256" key="1">
    <source>
        <dbReference type="ARBA" id="ARBA00004173"/>
    </source>
</evidence>
<dbReference type="GO" id="GO:0005739">
    <property type="term" value="C:mitochondrion"/>
    <property type="evidence" value="ECO:0007669"/>
    <property type="project" value="UniProtKB-SubCell"/>
</dbReference>
<feature type="domain" description="Tim44-like" evidence="10">
    <location>
        <begin position="150"/>
        <end position="306"/>
    </location>
</feature>
<dbReference type="Proteomes" id="UP000001876">
    <property type="component" value="Unassembled WGS sequence"/>
</dbReference>
<dbReference type="InterPro" id="IPR007379">
    <property type="entry name" value="Tim44-like_dom"/>
</dbReference>
<gene>
    <name evidence="11" type="ORF">MICPUCDRAFT_68369</name>
</gene>
<keyword evidence="12" id="KW-1185">Reference proteome</keyword>
<dbReference type="RefSeq" id="XP_003058633.1">
    <property type="nucleotide sequence ID" value="XM_003058587.1"/>
</dbReference>
<evidence type="ECO:0000313" key="11">
    <source>
        <dbReference type="EMBL" id="EEH57088.1"/>
    </source>
</evidence>
<comment type="subcellular location">
    <subcellularLocation>
        <location evidence="1">Mitochondrion</location>
    </subcellularLocation>
</comment>
<reference evidence="11 12" key="1">
    <citation type="journal article" date="2009" name="Science">
        <title>Green evolution and dynamic adaptations revealed by genomes of the marine picoeukaryotes Micromonas.</title>
        <authorList>
            <person name="Worden A.Z."/>
            <person name="Lee J.H."/>
            <person name="Mock T."/>
            <person name="Rouze P."/>
            <person name="Simmons M.P."/>
            <person name="Aerts A.L."/>
            <person name="Allen A.E."/>
            <person name="Cuvelier M.L."/>
            <person name="Derelle E."/>
            <person name="Everett M.V."/>
            <person name="Foulon E."/>
            <person name="Grimwood J."/>
            <person name="Gundlach H."/>
            <person name="Henrissat B."/>
            <person name="Napoli C."/>
            <person name="McDonald S.M."/>
            <person name="Parker M.S."/>
            <person name="Rombauts S."/>
            <person name="Salamov A."/>
            <person name="Von Dassow P."/>
            <person name="Badger J.H."/>
            <person name="Coutinho P.M."/>
            <person name="Demir E."/>
            <person name="Dubchak I."/>
            <person name="Gentemann C."/>
            <person name="Eikrem W."/>
            <person name="Gready J.E."/>
            <person name="John U."/>
            <person name="Lanier W."/>
            <person name="Lindquist E.A."/>
            <person name="Lucas S."/>
            <person name="Mayer K.F."/>
            <person name="Moreau H."/>
            <person name="Not F."/>
            <person name="Otillar R."/>
            <person name="Panaud O."/>
            <person name="Pangilinan J."/>
            <person name="Paulsen I."/>
            <person name="Piegu B."/>
            <person name="Poliakov A."/>
            <person name="Robbens S."/>
            <person name="Schmutz J."/>
            <person name="Toulza E."/>
            <person name="Wyss T."/>
            <person name="Zelensky A."/>
            <person name="Zhou K."/>
            <person name="Armbrust E.V."/>
            <person name="Bhattacharya D."/>
            <person name="Goodenough U.W."/>
            <person name="Van de Peer Y."/>
            <person name="Grigoriev I.V."/>
        </authorList>
    </citation>
    <scope>NUCLEOTIDE SEQUENCE [LARGE SCALE GENOMIC DNA]</scope>
    <source>
        <strain evidence="11 12">CCMP1545</strain>
    </source>
</reference>
<accession>C1MS68</accession>
<evidence type="ECO:0000256" key="7">
    <source>
        <dbReference type="ARBA" id="ARBA00039448"/>
    </source>
</evidence>
<feature type="compositionally biased region" description="Low complexity" evidence="9">
    <location>
        <begin position="61"/>
        <end position="77"/>
    </location>
</feature>
<dbReference type="InterPro" id="IPR032710">
    <property type="entry name" value="NTF2-like_dom_sf"/>
</dbReference>
<feature type="region of interest" description="Disordered" evidence="9">
    <location>
        <begin position="61"/>
        <end position="87"/>
    </location>
</feature>
<dbReference type="Pfam" id="PF04280">
    <property type="entry name" value="Tim44"/>
    <property type="match status" value="1"/>
</dbReference>